<feature type="transmembrane region" description="Helical" evidence="6">
    <location>
        <begin position="125"/>
        <end position="143"/>
    </location>
</feature>
<dbReference type="RefSeq" id="WP_063259802.1">
    <property type="nucleotide sequence ID" value="NZ_LJKE01000015.1"/>
</dbReference>
<evidence type="ECO:0000256" key="4">
    <source>
        <dbReference type="ARBA" id="ARBA00022989"/>
    </source>
</evidence>
<gene>
    <name evidence="7" type="ORF">B4088_0580</name>
</gene>
<dbReference type="GO" id="GO:0005886">
    <property type="term" value="C:plasma membrane"/>
    <property type="evidence" value="ECO:0007669"/>
    <property type="project" value="UniProtKB-SubCell"/>
</dbReference>
<evidence type="ECO:0000313" key="8">
    <source>
        <dbReference type="Proteomes" id="UP000076482"/>
    </source>
</evidence>
<organism evidence="7 8">
    <name type="scientific">Bacillus cereus</name>
    <dbReference type="NCBI Taxonomy" id="1396"/>
    <lineage>
        <taxon>Bacteria</taxon>
        <taxon>Bacillati</taxon>
        <taxon>Bacillota</taxon>
        <taxon>Bacilli</taxon>
        <taxon>Bacillales</taxon>
        <taxon>Bacillaceae</taxon>
        <taxon>Bacillus</taxon>
        <taxon>Bacillus cereus group</taxon>
    </lineage>
</organism>
<evidence type="ECO:0000256" key="1">
    <source>
        <dbReference type="ARBA" id="ARBA00004651"/>
    </source>
</evidence>
<comment type="subcellular location">
    <subcellularLocation>
        <location evidence="1">Cell membrane</location>
        <topology evidence="1">Multi-pass membrane protein</topology>
    </subcellularLocation>
</comment>
<evidence type="ECO:0000256" key="6">
    <source>
        <dbReference type="SAM" id="Phobius"/>
    </source>
</evidence>
<name>A0A162PIG1_BACCE</name>
<keyword evidence="4 6" id="KW-1133">Transmembrane helix</keyword>
<keyword evidence="3 6" id="KW-0812">Transmembrane</keyword>
<keyword evidence="5 6" id="KW-0472">Membrane</keyword>
<dbReference type="Pfam" id="PF06081">
    <property type="entry name" value="ArAE_1"/>
    <property type="match status" value="1"/>
</dbReference>
<dbReference type="PATRIC" id="fig|1396.535.peg.4332"/>
<keyword evidence="7" id="KW-0449">Lipoprotein</keyword>
<sequence length="338" mass="39173">MQIGARILKTSLSVIISLWAATMIGFSSPIFAGITGFLTIKPTVFQAWRDAWLQTIANFFGAALALVFVLFIGTTPLHVGVAVLILLLFHSRFSQMDLLGISIITLMSIMEYQHGNIFTFALERFSTTMVGVLVACLVNITIFPPKYESRLIKQINNAFRQSEFLLSDISSHHLTIESKKSYLQQFENTIHTSEQMLHHFKEEFLPFKFPIYPYQKTGYHNQKKLIVFQTWTQLMHIKHKTYSIFNHHHSTIDHWSNEEKEAIQSFISKLLDTENWLLLQYEKKLTTLPSLPNPETLPHHLLENPSTSILFGILWEWNEKITDLYKYTQKSLSNYQKS</sequence>
<evidence type="ECO:0000256" key="3">
    <source>
        <dbReference type="ARBA" id="ARBA00022692"/>
    </source>
</evidence>
<feature type="transmembrane region" description="Helical" evidence="6">
    <location>
        <begin position="12"/>
        <end position="40"/>
    </location>
</feature>
<dbReference type="InterPro" id="IPR010343">
    <property type="entry name" value="ArAE_1"/>
</dbReference>
<comment type="caution">
    <text evidence="7">The sequence shown here is derived from an EMBL/GenBank/DDBJ whole genome shotgun (WGS) entry which is preliminary data.</text>
</comment>
<reference evidence="7 8" key="1">
    <citation type="submission" date="2015-09" db="EMBL/GenBank/DDBJ databases">
        <title>Bacillus cereus food isolates.</title>
        <authorList>
            <person name="Boekhorst J."/>
        </authorList>
    </citation>
    <scope>NUCLEOTIDE SEQUENCE [LARGE SCALE GENOMIC DNA]</scope>
    <source>
        <strain evidence="7 8">B4088</strain>
    </source>
</reference>
<dbReference type="EMBL" id="LJKE01000015">
    <property type="protein sequence ID" value="KZD72119.1"/>
    <property type="molecule type" value="Genomic_DNA"/>
</dbReference>
<evidence type="ECO:0000313" key="7">
    <source>
        <dbReference type="EMBL" id="KZD72119.1"/>
    </source>
</evidence>
<evidence type="ECO:0000256" key="5">
    <source>
        <dbReference type="ARBA" id="ARBA00023136"/>
    </source>
</evidence>
<keyword evidence="2" id="KW-1003">Cell membrane</keyword>
<dbReference type="Proteomes" id="UP000076482">
    <property type="component" value="Unassembled WGS sequence"/>
</dbReference>
<feature type="transmembrane region" description="Helical" evidence="6">
    <location>
        <begin position="60"/>
        <end position="89"/>
    </location>
</feature>
<proteinExistence type="predicted"/>
<accession>A0A162PIG1</accession>
<dbReference type="AlphaFoldDB" id="A0A162PIG1"/>
<evidence type="ECO:0000256" key="2">
    <source>
        <dbReference type="ARBA" id="ARBA00022475"/>
    </source>
</evidence>
<protein>
    <submittedName>
        <fullName evidence="7">Putative lipoprotein</fullName>
    </submittedName>
</protein>